<sequence length="190" mass="21738">MLKPRNVSFKTRKEGLKKKIRELTTLCDAQACMLIFHPKQTETIHHHHYPEPEIWPEKLEDFNKVITRYKNTTGSSSSNNNNNNNNSNQEEDTSVAAVIKKMQNNNNYFNLEACSKQQLEGILQKIDFNIEIVNQLLNPPPPPLDQVPLLLYSSDYDYDYDFGNCYFSDSAGDYTTMGAGATDSLVNFMC</sequence>
<dbReference type="SMART" id="SM00432">
    <property type="entry name" value="MADS"/>
    <property type="match status" value="1"/>
</dbReference>
<dbReference type="InParanoid" id="A0A2G5CPJ5"/>
<dbReference type="SUPFAM" id="SSF55455">
    <property type="entry name" value="SRF-like"/>
    <property type="match status" value="1"/>
</dbReference>
<evidence type="ECO:0000313" key="8">
    <source>
        <dbReference type="EMBL" id="PIA33159.1"/>
    </source>
</evidence>
<evidence type="ECO:0000259" key="7">
    <source>
        <dbReference type="PROSITE" id="PS50066"/>
    </source>
</evidence>
<dbReference type="OrthoDB" id="601557at2759"/>
<proteinExistence type="predicted"/>
<gene>
    <name evidence="8" type="ORF">AQUCO_04200134v1</name>
</gene>
<dbReference type="GO" id="GO:0003677">
    <property type="term" value="F:DNA binding"/>
    <property type="evidence" value="ECO:0007669"/>
    <property type="project" value="UniProtKB-KW"/>
</dbReference>
<dbReference type="GO" id="GO:0046983">
    <property type="term" value="F:protein dimerization activity"/>
    <property type="evidence" value="ECO:0007669"/>
    <property type="project" value="InterPro"/>
</dbReference>
<feature type="region of interest" description="Disordered" evidence="6">
    <location>
        <begin position="70"/>
        <end position="92"/>
    </location>
</feature>
<dbReference type="Proteomes" id="UP000230069">
    <property type="component" value="Unassembled WGS sequence"/>
</dbReference>
<dbReference type="STRING" id="218851.A0A2G5CPJ5"/>
<dbReference type="GO" id="GO:0005634">
    <property type="term" value="C:nucleus"/>
    <property type="evidence" value="ECO:0007669"/>
    <property type="project" value="UniProtKB-SubCell"/>
</dbReference>
<evidence type="ECO:0000256" key="2">
    <source>
        <dbReference type="ARBA" id="ARBA00023015"/>
    </source>
</evidence>
<keyword evidence="5" id="KW-0539">Nucleus</keyword>
<evidence type="ECO:0000256" key="1">
    <source>
        <dbReference type="ARBA" id="ARBA00004123"/>
    </source>
</evidence>
<dbReference type="Gene3D" id="3.40.1810.10">
    <property type="entry name" value="Transcription factor, MADS-box"/>
    <property type="match status" value="1"/>
</dbReference>
<comment type="subcellular location">
    <subcellularLocation>
        <location evidence="1">Nucleus</location>
    </subcellularLocation>
</comment>
<feature type="domain" description="MADS-box" evidence="7">
    <location>
        <begin position="5"/>
        <end position="36"/>
    </location>
</feature>
<evidence type="ECO:0000256" key="3">
    <source>
        <dbReference type="ARBA" id="ARBA00023125"/>
    </source>
</evidence>
<dbReference type="PROSITE" id="PS50066">
    <property type="entry name" value="MADS_BOX_2"/>
    <property type="match status" value="1"/>
</dbReference>
<evidence type="ECO:0000256" key="6">
    <source>
        <dbReference type="SAM" id="MobiDB-lite"/>
    </source>
</evidence>
<keyword evidence="9" id="KW-1185">Reference proteome</keyword>
<protein>
    <recommendedName>
        <fullName evidence="7">MADS-box domain-containing protein</fullName>
    </recommendedName>
</protein>
<dbReference type="InterPro" id="IPR002100">
    <property type="entry name" value="TF_MADSbox"/>
</dbReference>
<dbReference type="PANTHER" id="PTHR48019">
    <property type="entry name" value="SERUM RESPONSE FACTOR HOMOLOG"/>
    <property type="match status" value="1"/>
</dbReference>
<evidence type="ECO:0000313" key="9">
    <source>
        <dbReference type="Proteomes" id="UP000230069"/>
    </source>
</evidence>
<accession>A0A2G5CPJ5</accession>
<dbReference type="AlphaFoldDB" id="A0A2G5CPJ5"/>
<feature type="compositionally biased region" description="Low complexity" evidence="6">
    <location>
        <begin position="75"/>
        <end position="88"/>
    </location>
</feature>
<evidence type="ECO:0000256" key="4">
    <source>
        <dbReference type="ARBA" id="ARBA00023163"/>
    </source>
</evidence>
<organism evidence="8 9">
    <name type="scientific">Aquilegia coerulea</name>
    <name type="common">Rocky mountain columbine</name>
    <dbReference type="NCBI Taxonomy" id="218851"/>
    <lineage>
        <taxon>Eukaryota</taxon>
        <taxon>Viridiplantae</taxon>
        <taxon>Streptophyta</taxon>
        <taxon>Embryophyta</taxon>
        <taxon>Tracheophyta</taxon>
        <taxon>Spermatophyta</taxon>
        <taxon>Magnoliopsida</taxon>
        <taxon>Ranunculales</taxon>
        <taxon>Ranunculaceae</taxon>
        <taxon>Thalictroideae</taxon>
        <taxon>Aquilegia</taxon>
    </lineage>
</organism>
<name>A0A2G5CPJ5_AQUCA</name>
<keyword evidence="2" id="KW-0805">Transcription regulation</keyword>
<evidence type="ECO:0000256" key="5">
    <source>
        <dbReference type="ARBA" id="ARBA00023242"/>
    </source>
</evidence>
<keyword evidence="4" id="KW-0804">Transcription</keyword>
<reference evidence="8 9" key="1">
    <citation type="submission" date="2017-09" db="EMBL/GenBank/DDBJ databases">
        <title>WGS assembly of Aquilegia coerulea Goldsmith.</title>
        <authorList>
            <person name="Hodges S."/>
            <person name="Kramer E."/>
            <person name="Nordborg M."/>
            <person name="Tomkins J."/>
            <person name="Borevitz J."/>
            <person name="Derieg N."/>
            <person name="Yan J."/>
            <person name="Mihaltcheva S."/>
            <person name="Hayes R.D."/>
            <person name="Rokhsar D."/>
        </authorList>
    </citation>
    <scope>NUCLEOTIDE SEQUENCE [LARGE SCALE GENOMIC DNA]</scope>
    <source>
        <strain evidence="9">cv. Goldsmith</strain>
    </source>
</reference>
<dbReference type="EMBL" id="KZ305059">
    <property type="protein sequence ID" value="PIA33159.1"/>
    <property type="molecule type" value="Genomic_DNA"/>
</dbReference>
<dbReference type="InterPro" id="IPR036879">
    <property type="entry name" value="TF_MADSbox_sf"/>
</dbReference>
<keyword evidence="3" id="KW-0238">DNA-binding</keyword>
<dbReference type="InterPro" id="IPR050142">
    <property type="entry name" value="MADS-box/MEF2_TF"/>
</dbReference>
<dbReference type="Pfam" id="PF00319">
    <property type="entry name" value="SRF-TF"/>
    <property type="match status" value="1"/>
</dbReference>